<dbReference type="Proteomes" id="UP000093129">
    <property type="component" value="Unassembled WGS sequence"/>
</dbReference>
<evidence type="ECO:0008006" key="3">
    <source>
        <dbReference type="Google" id="ProtNLM"/>
    </source>
</evidence>
<comment type="caution">
    <text evidence="1">The sequence shown here is derived from an EMBL/GenBank/DDBJ whole genome shotgun (WGS) entry which is preliminary data.</text>
</comment>
<accession>A0A1B9C165</accession>
<name>A0A1B9C165_9PROT</name>
<proteinExistence type="predicted"/>
<sequence length="225" mass="25225">MRVAIYYVPDRQDTLWTAGTRWLGRDPESGEILERPLVPGLTQATRKASRYGFHATLKAPMPIQKPLAEMIDAVKASLSTVAPFSLPPLWLTLEDGFVALRLGTPCPRLADLADRCVQDLDGFRVPYTAAAEEQIRTSSELTAQNLANLERWGYPYVFSQWVFHMTLSDRQPDDHIFRMARDFFAESATRPRRVSAVGIFVEPEPQQDFILVARIPLAGGSGTYA</sequence>
<gene>
    <name evidence="1" type="ORF">BBC27_00645</name>
</gene>
<reference evidence="1 2" key="1">
    <citation type="submission" date="2016-07" db="EMBL/GenBank/DDBJ databases">
        <title>Draft genome of a psychrotolerant acidophile Acidithiobacillus ferrivorans strain YL15.</title>
        <authorList>
            <person name="Peng T."/>
            <person name="Ma L."/>
            <person name="Nan M."/>
            <person name="An N."/>
            <person name="Wang M."/>
            <person name="Qiu G."/>
            <person name="Zeng W."/>
        </authorList>
    </citation>
    <scope>NUCLEOTIDE SEQUENCE [LARGE SCALE GENOMIC DNA]</scope>
    <source>
        <strain evidence="1 2">YL15</strain>
    </source>
</reference>
<dbReference type="NCBIfam" id="TIGR03223">
    <property type="entry name" value="Phn_opern_protn"/>
    <property type="match status" value="1"/>
</dbReference>
<dbReference type="RefSeq" id="WP_065412734.1">
    <property type="nucleotide sequence ID" value="NZ_MASQ01000057.1"/>
</dbReference>
<dbReference type="InterPro" id="IPR009389">
    <property type="entry name" value="DUF1045"/>
</dbReference>
<dbReference type="EMBL" id="MASQ01000057">
    <property type="protein sequence ID" value="OCB03644.1"/>
    <property type="molecule type" value="Genomic_DNA"/>
</dbReference>
<evidence type="ECO:0000313" key="1">
    <source>
        <dbReference type="EMBL" id="OCB03644.1"/>
    </source>
</evidence>
<dbReference type="AlphaFoldDB" id="A0A1B9C165"/>
<dbReference type="Pfam" id="PF06299">
    <property type="entry name" value="DUF1045"/>
    <property type="match status" value="1"/>
</dbReference>
<protein>
    <recommendedName>
        <fullName evidence="3">Phosphonate metabolism protein</fullName>
    </recommendedName>
</protein>
<organism evidence="1 2">
    <name type="scientific">Acidithiobacillus ferrivorans</name>
    <dbReference type="NCBI Taxonomy" id="160808"/>
    <lineage>
        <taxon>Bacteria</taxon>
        <taxon>Pseudomonadati</taxon>
        <taxon>Pseudomonadota</taxon>
        <taxon>Acidithiobacillia</taxon>
        <taxon>Acidithiobacillales</taxon>
        <taxon>Acidithiobacillaceae</taxon>
        <taxon>Acidithiobacillus</taxon>
    </lineage>
</organism>
<evidence type="ECO:0000313" key="2">
    <source>
        <dbReference type="Proteomes" id="UP000093129"/>
    </source>
</evidence>